<evidence type="ECO:0000256" key="4">
    <source>
        <dbReference type="ARBA" id="ARBA00022827"/>
    </source>
</evidence>
<keyword evidence="9" id="KW-1185">Reference proteome</keyword>
<dbReference type="Proteomes" id="UP000268553">
    <property type="component" value="Unassembled WGS sequence"/>
</dbReference>
<keyword evidence="4" id="KW-0274">FAD</keyword>
<keyword evidence="5" id="KW-0560">Oxidoreductase</keyword>
<dbReference type="Pfam" id="PF02771">
    <property type="entry name" value="Acyl-CoA_dh_N"/>
    <property type="match status" value="1"/>
</dbReference>
<evidence type="ECO:0000256" key="1">
    <source>
        <dbReference type="ARBA" id="ARBA00001974"/>
    </source>
</evidence>
<dbReference type="RefSeq" id="WP_125230698.1">
    <property type="nucleotide sequence ID" value="NZ_RWJI01000001.1"/>
</dbReference>
<proteinExistence type="inferred from homology"/>
<dbReference type="Gene3D" id="1.10.540.10">
    <property type="entry name" value="Acyl-CoA dehydrogenase/oxidase, N-terminal domain"/>
    <property type="match status" value="1"/>
</dbReference>
<organism evidence="8 9">
    <name type="scientific">Sphingorhabdus wooponensis</name>
    <dbReference type="NCBI Taxonomy" id="940136"/>
    <lineage>
        <taxon>Bacteria</taxon>
        <taxon>Pseudomonadati</taxon>
        <taxon>Pseudomonadota</taxon>
        <taxon>Alphaproteobacteria</taxon>
        <taxon>Sphingomonadales</taxon>
        <taxon>Sphingomonadaceae</taxon>
        <taxon>Sphingorhabdus</taxon>
    </lineage>
</organism>
<evidence type="ECO:0000256" key="2">
    <source>
        <dbReference type="ARBA" id="ARBA00009347"/>
    </source>
</evidence>
<dbReference type="PANTHER" id="PTHR43884:SF20">
    <property type="entry name" value="ACYL-COA DEHYDROGENASE FADE28"/>
    <property type="match status" value="1"/>
</dbReference>
<dbReference type="AlphaFoldDB" id="A0A3R8S623"/>
<dbReference type="InterPro" id="IPR009075">
    <property type="entry name" value="AcylCo_DH/oxidase_C"/>
</dbReference>
<evidence type="ECO:0000256" key="3">
    <source>
        <dbReference type="ARBA" id="ARBA00022630"/>
    </source>
</evidence>
<evidence type="ECO:0000259" key="6">
    <source>
        <dbReference type="Pfam" id="PF00441"/>
    </source>
</evidence>
<evidence type="ECO:0000259" key="7">
    <source>
        <dbReference type="Pfam" id="PF02771"/>
    </source>
</evidence>
<accession>A0A3R8S623</accession>
<dbReference type="Gene3D" id="1.20.140.10">
    <property type="entry name" value="Butyryl-CoA Dehydrogenase, subunit A, domain 3"/>
    <property type="match status" value="1"/>
</dbReference>
<keyword evidence="3" id="KW-0285">Flavoprotein</keyword>
<dbReference type="InterPro" id="IPR037069">
    <property type="entry name" value="AcylCoA_DH/ox_N_sf"/>
</dbReference>
<evidence type="ECO:0000256" key="5">
    <source>
        <dbReference type="ARBA" id="ARBA00023002"/>
    </source>
</evidence>
<evidence type="ECO:0000313" key="8">
    <source>
        <dbReference type="EMBL" id="RRQ52684.1"/>
    </source>
</evidence>
<dbReference type="InterPro" id="IPR013786">
    <property type="entry name" value="AcylCoA_DH/ox_N"/>
</dbReference>
<name>A0A3R8S623_9SPHN</name>
<protein>
    <submittedName>
        <fullName evidence="8">Acyl-CoA dehydrogenase</fullName>
    </submittedName>
</protein>
<comment type="caution">
    <text evidence="8">The sequence shown here is derived from an EMBL/GenBank/DDBJ whole genome shotgun (WGS) entry which is preliminary data.</text>
</comment>
<feature type="domain" description="Acyl-CoA dehydrogenase/oxidase N-terminal" evidence="7">
    <location>
        <begin position="9"/>
        <end position="119"/>
    </location>
</feature>
<sequence>MQMAGLGYSEEQIELLDVATSFCRDKSPIDRVRKLMDSDLGYDADVWAEMAALGWTAISIPEAHSGVGLTVAEVVPVVEQMGRHLMASPLVSSTLAAQALIVGGNEAQTSAWLPKLAEGAIGTLALSEAHGDWDLQNITATAKQEGDTVHLSGEKLFVAWAASADVIIASVHLDGKPALVLLTAADVAGRLRREAIIDETKRSFALSLDGLAISRAAVLEVDRAISTLSHIEQVANLLQSAEMCGGSQSVIDYTVSYLQTRKQFGKLIGEYQALKHPTVDAYVEYEKARSHLYSAANSFSDQGVGEIAVRMAKAAADATYSFAADRAIQFHGGFGFTHDCDAGLHRRAAIFHASQFGDAAWQRAKLAPLLLG</sequence>
<dbReference type="GO" id="GO:0050660">
    <property type="term" value="F:flavin adenine dinucleotide binding"/>
    <property type="evidence" value="ECO:0007669"/>
    <property type="project" value="InterPro"/>
</dbReference>
<comment type="similarity">
    <text evidence="2">Belongs to the acyl-CoA dehydrogenase family.</text>
</comment>
<dbReference type="SUPFAM" id="SSF47203">
    <property type="entry name" value="Acyl-CoA dehydrogenase C-terminal domain-like"/>
    <property type="match status" value="1"/>
</dbReference>
<gene>
    <name evidence="8" type="ORF">D7D48_07625</name>
</gene>
<feature type="domain" description="Acyl-CoA dehydrogenase/oxidase C-terminal" evidence="6">
    <location>
        <begin position="239"/>
        <end position="348"/>
    </location>
</feature>
<dbReference type="InterPro" id="IPR046373">
    <property type="entry name" value="Acyl-CoA_Oxase/DH_mid-dom_sf"/>
</dbReference>
<dbReference type="CDD" id="cd00567">
    <property type="entry name" value="ACAD"/>
    <property type="match status" value="1"/>
</dbReference>
<dbReference type="InterPro" id="IPR036250">
    <property type="entry name" value="AcylCo_DH-like_C"/>
</dbReference>
<dbReference type="EMBL" id="RWJI01000001">
    <property type="protein sequence ID" value="RRQ52684.1"/>
    <property type="molecule type" value="Genomic_DNA"/>
</dbReference>
<dbReference type="OrthoDB" id="7328575at2"/>
<dbReference type="PANTHER" id="PTHR43884">
    <property type="entry name" value="ACYL-COA DEHYDROGENASE"/>
    <property type="match status" value="1"/>
</dbReference>
<reference evidence="8 9" key="1">
    <citation type="submission" date="2018-12" db="EMBL/GenBank/DDBJ databases">
        <authorList>
            <person name="Kim S.-J."/>
            <person name="Jung G.-Y."/>
        </authorList>
    </citation>
    <scope>NUCLEOTIDE SEQUENCE [LARGE SCALE GENOMIC DNA]</scope>
    <source>
        <strain evidence="8 9">03SU3-P</strain>
    </source>
</reference>
<evidence type="ECO:0000313" key="9">
    <source>
        <dbReference type="Proteomes" id="UP000268553"/>
    </source>
</evidence>
<dbReference type="GO" id="GO:0003995">
    <property type="term" value="F:acyl-CoA dehydrogenase activity"/>
    <property type="evidence" value="ECO:0007669"/>
    <property type="project" value="TreeGrafter"/>
</dbReference>
<dbReference type="Gene3D" id="2.40.110.10">
    <property type="entry name" value="Butyryl-CoA Dehydrogenase, subunit A, domain 2"/>
    <property type="match status" value="1"/>
</dbReference>
<comment type="cofactor">
    <cofactor evidence="1">
        <name>FAD</name>
        <dbReference type="ChEBI" id="CHEBI:57692"/>
    </cofactor>
</comment>
<dbReference type="SUPFAM" id="SSF56645">
    <property type="entry name" value="Acyl-CoA dehydrogenase NM domain-like"/>
    <property type="match status" value="1"/>
</dbReference>
<dbReference type="InterPro" id="IPR009100">
    <property type="entry name" value="AcylCoA_DH/oxidase_NM_dom_sf"/>
</dbReference>
<dbReference type="Pfam" id="PF00441">
    <property type="entry name" value="Acyl-CoA_dh_1"/>
    <property type="match status" value="1"/>
</dbReference>